<keyword evidence="7" id="KW-0969">Cilium</keyword>
<comment type="subcellular location">
    <subcellularLocation>
        <location evidence="1 6">Cytoplasm</location>
        <location evidence="1 6">Cytosol</location>
    </subcellularLocation>
</comment>
<dbReference type="EMBL" id="JAKOAV010000024">
    <property type="protein sequence ID" value="MDF9409138.1"/>
    <property type="molecule type" value="Genomic_DNA"/>
</dbReference>
<dbReference type="Proteomes" id="UP001154312">
    <property type="component" value="Unassembled WGS sequence"/>
</dbReference>
<sequence length="136" mass="15588">MNSDNPYNKYRKNAVITANQPQLAEMLYTGAVKFIRQAISHVKNDNKQEAHNAIIRAQEIFEYLAETLNEKADIAFNLAHLYDYSYRRLVDANIAKDAEILKEVLGLAESLRDTWHEARQIVAEESEHADNADKLV</sequence>
<dbReference type="GO" id="GO:0005829">
    <property type="term" value="C:cytosol"/>
    <property type="evidence" value="ECO:0007669"/>
    <property type="project" value="UniProtKB-SubCell"/>
</dbReference>
<dbReference type="CDD" id="cd16098">
    <property type="entry name" value="FliS"/>
    <property type="match status" value="1"/>
</dbReference>
<evidence type="ECO:0000256" key="2">
    <source>
        <dbReference type="ARBA" id="ARBA00008787"/>
    </source>
</evidence>
<protein>
    <recommendedName>
        <fullName evidence="6">Flagellar secretion chaperone FliS</fullName>
    </recommendedName>
</protein>
<dbReference type="PIRSF" id="PIRSF039090">
    <property type="entry name" value="Flis"/>
    <property type="match status" value="1"/>
</dbReference>
<comment type="caution">
    <text evidence="7">The sequence shown here is derived from an EMBL/GenBank/DDBJ whole genome shotgun (WGS) entry which is preliminary data.</text>
</comment>
<dbReference type="GO" id="GO:0071973">
    <property type="term" value="P:bacterial-type flagellum-dependent cell motility"/>
    <property type="evidence" value="ECO:0007669"/>
    <property type="project" value="TreeGrafter"/>
</dbReference>
<dbReference type="InterPro" id="IPR036584">
    <property type="entry name" value="FliS_sf"/>
</dbReference>
<keyword evidence="7" id="KW-0282">Flagellum</keyword>
<keyword evidence="3 6" id="KW-0963">Cytoplasm</keyword>
<dbReference type="PANTHER" id="PTHR34773">
    <property type="entry name" value="FLAGELLAR SECRETION CHAPERONE FLIS"/>
    <property type="match status" value="1"/>
</dbReference>
<dbReference type="Gene3D" id="1.20.120.340">
    <property type="entry name" value="Flagellar protein FliS"/>
    <property type="match status" value="1"/>
</dbReference>
<evidence type="ECO:0000256" key="1">
    <source>
        <dbReference type="ARBA" id="ARBA00004514"/>
    </source>
</evidence>
<dbReference type="InterPro" id="IPR003713">
    <property type="entry name" value="FliS"/>
</dbReference>
<accession>A0A9X4H4X9</accession>
<evidence type="ECO:0000313" key="7">
    <source>
        <dbReference type="EMBL" id="MDF9409138.1"/>
    </source>
</evidence>
<reference evidence="7" key="1">
    <citation type="submission" date="2022-02" db="EMBL/GenBank/DDBJ databases">
        <authorList>
            <person name="Leng L."/>
        </authorList>
    </citation>
    <scope>NUCLEOTIDE SEQUENCE</scope>
    <source>
        <strain evidence="7">JI</strain>
    </source>
</reference>
<dbReference type="PANTHER" id="PTHR34773:SF1">
    <property type="entry name" value="FLAGELLAR SECRETION CHAPERONE FLIS"/>
    <property type="match status" value="1"/>
</dbReference>
<dbReference type="AlphaFoldDB" id="A0A9X4H4X9"/>
<evidence type="ECO:0000256" key="3">
    <source>
        <dbReference type="ARBA" id="ARBA00022490"/>
    </source>
</evidence>
<keyword evidence="8" id="KW-1185">Reference proteome</keyword>
<evidence type="ECO:0000256" key="4">
    <source>
        <dbReference type="ARBA" id="ARBA00022795"/>
    </source>
</evidence>
<dbReference type="RefSeq" id="WP_277444582.1">
    <property type="nucleotide sequence ID" value="NZ_JAKOAV010000024.1"/>
</dbReference>
<dbReference type="GO" id="GO:0044780">
    <property type="term" value="P:bacterial-type flagellum assembly"/>
    <property type="evidence" value="ECO:0007669"/>
    <property type="project" value="InterPro"/>
</dbReference>
<name>A0A9X4H4X9_9FIRM</name>
<comment type="similarity">
    <text evidence="2 6">Belongs to the FliS family.</text>
</comment>
<dbReference type="Pfam" id="PF02561">
    <property type="entry name" value="FliS"/>
    <property type="match status" value="1"/>
</dbReference>
<keyword evidence="7" id="KW-0966">Cell projection</keyword>
<evidence type="ECO:0000256" key="5">
    <source>
        <dbReference type="ARBA" id="ARBA00023186"/>
    </source>
</evidence>
<keyword evidence="4 6" id="KW-1005">Bacterial flagellum biogenesis</keyword>
<organism evidence="7 8">
    <name type="scientific">Pelotomaculum isophthalicicum JI</name>
    <dbReference type="NCBI Taxonomy" id="947010"/>
    <lineage>
        <taxon>Bacteria</taxon>
        <taxon>Bacillati</taxon>
        <taxon>Bacillota</taxon>
        <taxon>Clostridia</taxon>
        <taxon>Eubacteriales</taxon>
        <taxon>Desulfotomaculaceae</taxon>
        <taxon>Pelotomaculum</taxon>
    </lineage>
</organism>
<evidence type="ECO:0000313" key="8">
    <source>
        <dbReference type="Proteomes" id="UP001154312"/>
    </source>
</evidence>
<gene>
    <name evidence="7" type="primary">fliS</name>
    <name evidence="7" type="ORF">L7E55_12350</name>
</gene>
<keyword evidence="5" id="KW-0143">Chaperone</keyword>
<proteinExistence type="inferred from homology"/>
<dbReference type="NCBIfam" id="TIGR00208">
    <property type="entry name" value="fliS"/>
    <property type="match status" value="1"/>
</dbReference>
<dbReference type="SUPFAM" id="SSF101116">
    <property type="entry name" value="Flagellar export chaperone FliS"/>
    <property type="match status" value="1"/>
</dbReference>
<evidence type="ECO:0000256" key="6">
    <source>
        <dbReference type="PIRNR" id="PIRNR039090"/>
    </source>
</evidence>